<feature type="compositionally biased region" description="Acidic residues" evidence="1">
    <location>
        <begin position="219"/>
        <end position="229"/>
    </location>
</feature>
<feature type="compositionally biased region" description="Low complexity" evidence="1">
    <location>
        <begin position="597"/>
        <end position="613"/>
    </location>
</feature>
<evidence type="ECO:0008006" key="4">
    <source>
        <dbReference type="Google" id="ProtNLM"/>
    </source>
</evidence>
<dbReference type="Proteomes" id="UP001267638">
    <property type="component" value="Unassembled WGS sequence"/>
</dbReference>
<evidence type="ECO:0000313" key="3">
    <source>
        <dbReference type="Proteomes" id="UP001267638"/>
    </source>
</evidence>
<organism evidence="2 3">
    <name type="scientific">Sphingobium xenophagum</name>
    <dbReference type="NCBI Taxonomy" id="121428"/>
    <lineage>
        <taxon>Bacteria</taxon>
        <taxon>Pseudomonadati</taxon>
        <taxon>Pseudomonadota</taxon>
        <taxon>Alphaproteobacteria</taxon>
        <taxon>Sphingomonadales</taxon>
        <taxon>Sphingomonadaceae</taxon>
        <taxon>Sphingobium</taxon>
    </lineage>
</organism>
<feature type="compositionally biased region" description="Low complexity" evidence="1">
    <location>
        <begin position="113"/>
        <end position="124"/>
    </location>
</feature>
<feature type="region of interest" description="Disordered" evidence="1">
    <location>
        <begin position="579"/>
        <end position="652"/>
    </location>
</feature>
<keyword evidence="3" id="KW-1185">Reference proteome</keyword>
<dbReference type="EMBL" id="JAVDWV010000006">
    <property type="protein sequence ID" value="MDR7154652.1"/>
    <property type="molecule type" value="Genomic_DNA"/>
</dbReference>
<feature type="region of interest" description="Disordered" evidence="1">
    <location>
        <begin position="88"/>
        <end position="304"/>
    </location>
</feature>
<name>A0ABU1X0Q8_SPHXE</name>
<gene>
    <name evidence="2" type="ORF">J2W40_001467</name>
</gene>
<feature type="compositionally biased region" description="Low complexity" evidence="1">
    <location>
        <begin position="192"/>
        <end position="215"/>
    </location>
</feature>
<evidence type="ECO:0000313" key="2">
    <source>
        <dbReference type="EMBL" id="MDR7154652.1"/>
    </source>
</evidence>
<dbReference type="Gene3D" id="3.30.750.140">
    <property type="match status" value="1"/>
</dbReference>
<reference evidence="2 3" key="1">
    <citation type="submission" date="2023-07" db="EMBL/GenBank/DDBJ databases">
        <title>Sorghum-associated microbial communities from plants grown in Nebraska, USA.</title>
        <authorList>
            <person name="Schachtman D."/>
        </authorList>
    </citation>
    <scope>NUCLEOTIDE SEQUENCE [LARGE SCALE GENOMIC DNA]</scope>
    <source>
        <strain evidence="2 3">4256</strain>
    </source>
</reference>
<dbReference type="InterPro" id="IPR038610">
    <property type="entry name" value="FliK-like_C_sf"/>
</dbReference>
<accession>A0ABU1X0Q8</accession>
<evidence type="ECO:0000256" key="1">
    <source>
        <dbReference type="SAM" id="MobiDB-lite"/>
    </source>
</evidence>
<feature type="compositionally biased region" description="Polar residues" evidence="1">
    <location>
        <begin position="243"/>
        <end position="264"/>
    </location>
</feature>
<feature type="compositionally biased region" description="Low complexity" evidence="1">
    <location>
        <begin position="282"/>
        <end position="296"/>
    </location>
</feature>
<comment type="caution">
    <text evidence="2">The sequence shown here is derived from an EMBL/GenBank/DDBJ whole genome shotgun (WGS) entry which is preliminary data.</text>
</comment>
<dbReference type="RefSeq" id="WP_310223144.1">
    <property type="nucleotide sequence ID" value="NZ_JAVDWV010000006.1"/>
</dbReference>
<sequence length="652" mass="65797">MTMLASIKALLFPTPAGGTGKGAGIAPTPGLPDFAQLLDAATTPPSATALTPDAVTLAPNAMATLPNAMPPAPDAEMSAPAAAFAVTPVQQRESGQGDLTADPTQPVPARSDAPAMAATLATTPTQPPRVASADGATDTPILRTQDVPEAPEPVAMPARPLPTPTPETGESRAPIPQETDSQPVTPTPLAQPVPASDKAATAAPAKASATAVRAPMADSETDSEMDIESDAVTGPEKAEPLSASLSVSAQAEPSQDATMSVQPSPQAPIRSTDPDVEPVNRAAAAQPTSAAPLADASPDRLLSEETVPDQLADPLPLPDPAVAATGMAIPPAIPVPAPPIVADALPAEAKASPPPATPGSMTAVRDLSLAPAASPVESIATTDVAAAPLPTLTLDAPPPAHAPVRAEAVSLLQLVRDHMTGRAASSQPTEAVPRPDVDRDAVAPLLATPRSDMVAAPTALPFAAQPAALVPLQPTAPVVDLSASLGAQVVDMGVSGQWIDSLARDIAGLSANGAQGRFQINADTLGPIQVDIRQGDKGATVALTVATDLAEQALRQDGDRLRLDAGLAAVKISEVRIERAPADAATRPDPSGQNASGQPHQQQAGQPAFQGQGRWQGRENIASSHKGADEAAVLNHADAGDNSRNAVRARYA</sequence>
<feature type="region of interest" description="Disordered" evidence="1">
    <location>
        <begin position="419"/>
        <end position="438"/>
    </location>
</feature>
<proteinExistence type="predicted"/>
<protein>
    <recommendedName>
        <fullName evidence="4">Flagellar hook-length control protein-like C-terminal domain-containing protein</fullName>
    </recommendedName>
</protein>